<evidence type="ECO:0000256" key="3">
    <source>
        <dbReference type="ARBA" id="ARBA00022793"/>
    </source>
</evidence>
<dbReference type="Proteomes" id="UP000053259">
    <property type="component" value="Unassembled WGS sequence"/>
</dbReference>
<dbReference type="InterPro" id="IPR015424">
    <property type="entry name" value="PyrdxlP-dep_Trfase"/>
</dbReference>
<evidence type="ECO:0000256" key="7">
    <source>
        <dbReference type="RuleBase" id="RU000382"/>
    </source>
</evidence>
<keyword evidence="9" id="KW-1185">Reference proteome</keyword>
<dbReference type="EMBL" id="KN847559">
    <property type="protein sequence ID" value="KIW00927.1"/>
    <property type="molecule type" value="Genomic_DNA"/>
</dbReference>
<evidence type="ECO:0000256" key="5">
    <source>
        <dbReference type="ARBA" id="ARBA00023239"/>
    </source>
</evidence>
<comment type="cofactor">
    <cofactor evidence="1 6 7">
        <name>pyridoxal 5'-phosphate</name>
        <dbReference type="ChEBI" id="CHEBI:597326"/>
    </cofactor>
</comment>
<dbReference type="Pfam" id="PF00282">
    <property type="entry name" value="Pyridoxal_deC"/>
    <property type="match status" value="1"/>
</dbReference>
<keyword evidence="3" id="KW-0210">Decarboxylase</keyword>
<sequence>MSRAKEVSDLLLDVKNLVDPFLDAADRDIVIDHVENVSEQDNHQTRTALLECLPREKLEQLLDLKLPEQGNGKDGLLMTIEKILKYSVNTWDQGFMDKLFSSTNAVGVASEYLLAILNTNVHVYQCSPVLTLVEKYTARALAELVGFENAPYMGGICQNGGSASNSLSILVARNTMFPQTKTDGYGEKKFVLFTSKHGHYSVEKAAQMFGFGSHAVRSVPVDIEGRMIPTELSKMIKKSRESGETPFYVNATAGTTVLGSFDPFDELAAICKSENLWLHVDGSYGGSILFSENLRKDRMRGLCKADTFAITPHKMLGVPITCSFLIGRDMRQFYAANTIDAEYLFHQSNHESATYDLGHFTPQCGRKGDALKMFLGWLFYGRQGYGQKLECAYEMANHLYRVLSTRENVVMVSKYPLPCVSVPCLCQCKRNNLHALHQMQVCFYWARDGRLSEKKEVNSRITERIANRLISMGFMIDYAPGEQGKFFRVVINREVRRETIEALVRAIEKAAQQVTADGSDKPYTETGEQLRV</sequence>
<organism evidence="8 9">
    <name type="scientific">Verruconis gallopava</name>
    <dbReference type="NCBI Taxonomy" id="253628"/>
    <lineage>
        <taxon>Eukaryota</taxon>
        <taxon>Fungi</taxon>
        <taxon>Dikarya</taxon>
        <taxon>Ascomycota</taxon>
        <taxon>Pezizomycotina</taxon>
        <taxon>Dothideomycetes</taxon>
        <taxon>Pleosporomycetidae</taxon>
        <taxon>Venturiales</taxon>
        <taxon>Sympoventuriaceae</taxon>
        <taxon>Verruconis</taxon>
    </lineage>
</organism>
<evidence type="ECO:0008006" key="10">
    <source>
        <dbReference type="Google" id="ProtNLM"/>
    </source>
</evidence>
<dbReference type="AlphaFoldDB" id="A0A0D1YJ68"/>
<dbReference type="GeneID" id="27315642"/>
<accession>A0A0D1YJ68</accession>
<dbReference type="Gene3D" id="3.40.640.10">
    <property type="entry name" value="Type I PLP-dependent aspartate aminotransferase-like (Major domain)"/>
    <property type="match status" value="1"/>
</dbReference>
<protein>
    <recommendedName>
        <fullName evidence="10">Glutamate decarboxylase</fullName>
    </recommendedName>
</protein>
<proteinExistence type="inferred from homology"/>
<dbReference type="GO" id="GO:0030170">
    <property type="term" value="F:pyridoxal phosphate binding"/>
    <property type="evidence" value="ECO:0007669"/>
    <property type="project" value="InterPro"/>
</dbReference>
<dbReference type="GO" id="GO:0019752">
    <property type="term" value="P:carboxylic acid metabolic process"/>
    <property type="evidence" value="ECO:0007669"/>
    <property type="project" value="InterPro"/>
</dbReference>
<evidence type="ECO:0000256" key="1">
    <source>
        <dbReference type="ARBA" id="ARBA00001933"/>
    </source>
</evidence>
<dbReference type="GO" id="GO:0005737">
    <property type="term" value="C:cytoplasm"/>
    <property type="evidence" value="ECO:0007669"/>
    <property type="project" value="TreeGrafter"/>
</dbReference>
<evidence type="ECO:0000256" key="4">
    <source>
        <dbReference type="ARBA" id="ARBA00022898"/>
    </source>
</evidence>
<evidence type="ECO:0000313" key="9">
    <source>
        <dbReference type="Proteomes" id="UP000053259"/>
    </source>
</evidence>
<comment type="similarity">
    <text evidence="2 7">Belongs to the group II decarboxylase family.</text>
</comment>
<evidence type="ECO:0000313" key="8">
    <source>
        <dbReference type="EMBL" id="KIW00927.1"/>
    </source>
</evidence>
<dbReference type="InParanoid" id="A0A0D1YJ68"/>
<reference evidence="8 9" key="1">
    <citation type="submission" date="2015-01" db="EMBL/GenBank/DDBJ databases">
        <title>The Genome Sequence of Ochroconis gallopava CBS43764.</title>
        <authorList>
            <consortium name="The Broad Institute Genomics Platform"/>
            <person name="Cuomo C."/>
            <person name="de Hoog S."/>
            <person name="Gorbushina A."/>
            <person name="Stielow B."/>
            <person name="Teixiera M."/>
            <person name="Abouelleil A."/>
            <person name="Chapman S.B."/>
            <person name="Priest M."/>
            <person name="Young S.K."/>
            <person name="Wortman J."/>
            <person name="Nusbaum C."/>
            <person name="Birren B."/>
        </authorList>
    </citation>
    <scope>NUCLEOTIDE SEQUENCE [LARGE SCALE GENOMIC DNA]</scope>
    <source>
        <strain evidence="8 9">CBS 43764</strain>
    </source>
</reference>
<dbReference type="Gene3D" id="3.90.1150.170">
    <property type="match status" value="1"/>
</dbReference>
<evidence type="ECO:0000256" key="6">
    <source>
        <dbReference type="PIRSR" id="PIRSR602129-50"/>
    </source>
</evidence>
<dbReference type="VEuPathDB" id="FungiDB:PV09_07669"/>
<evidence type="ECO:0000256" key="2">
    <source>
        <dbReference type="ARBA" id="ARBA00009533"/>
    </source>
</evidence>
<dbReference type="OrthoDB" id="392571at2759"/>
<dbReference type="HOGENOM" id="CLU_011856_0_0_1"/>
<keyword evidence="4 6" id="KW-0663">Pyridoxal phosphate</keyword>
<gene>
    <name evidence="8" type="ORF">PV09_07669</name>
</gene>
<dbReference type="PANTHER" id="PTHR45677:SF8">
    <property type="entry name" value="CYSTEINE SULFINIC ACID DECARBOXYLASE"/>
    <property type="match status" value="1"/>
</dbReference>
<dbReference type="GO" id="GO:0016831">
    <property type="term" value="F:carboxy-lyase activity"/>
    <property type="evidence" value="ECO:0007669"/>
    <property type="project" value="UniProtKB-KW"/>
</dbReference>
<dbReference type="STRING" id="253628.A0A0D1YJ68"/>
<dbReference type="InterPro" id="IPR002129">
    <property type="entry name" value="PyrdxlP-dep_de-COase"/>
</dbReference>
<dbReference type="RefSeq" id="XP_016210796.1">
    <property type="nucleotide sequence ID" value="XM_016361470.1"/>
</dbReference>
<feature type="modified residue" description="N6-(pyridoxal phosphate)lysine" evidence="6">
    <location>
        <position position="314"/>
    </location>
</feature>
<dbReference type="PANTHER" id="PTHR45677">
    <property type="entry name" value="GLUTAMATE DECARBOXYLASE-RELATED"/>
    <property type="match status" value="1"/>
</dbReference>
<name>A0A0D1YJ68_9PEZI</name>
<dbReference type="SUPFAM" id="SSF53383">
    <property type="entry name" value="PLP-dependent transferases"/>
    <property type="match status" value="1"/>
</dbReference>
<dbReference type="InterPro" id="IPR015421">
    <property type="entry name" value="PyrdxlP-dep_Trfase_major"/>
</dbReference>
<keyword evidence="5 7" id="KW-0456">Lyase</keyword>